<dbReference type="InterPro" id="IPR036390">
    <property type="entry name" value="WH_DNA-bd_sf"/>
</dbReference>
<organism evidence="3 4">
    <name type="scientific">Paraburkholderia caballeronis</name>
    <dbReference type="NCBI Taxonomy" id="416943"/>
    <lineage>
        <taxon>Bacteria</taxon>
        <taxon>Pseudomonadati</taxon>
        <taxon>Pseudomonadota</taxon>
        <taxon>Betaproteobacteria</taxon>
        <taxon>Burkholderiales</taxon>
        <taxon>Burkholderiaceae</taxon>
        <taxon>Paraburkholderia</taxon>
    </lineage>
</organism>
<dbReference type="PROSITE" id="PS52050">
    <property type="entry name" value="WYL"/>
    <property type="match status" value="1"/>
</dbReference>
<dbReference type="InterPro" id="IPR036388">
    <property type="entry name" value="WH-like_DNA-bd_sf"/>
</dbReference>
<evidence type="ECO:0000259" key="1">
    <source>
        <dbReference type="Pfam" id="PF08279"/>
    </source>
</evidence>
<dbReference type="Pfam" id="PF08279">
    <property type="entry name" value="HTH_11"/>
    <property type="match status" value="1"/>
</dbReference>
<gene>
    <name evidence="3" type="ORF">SAMN05192542_11374</name>
</gene>
<dbReference type="AlphaFoldDB" id="A0A1H7SXB1"/>
<protein>
    <submittedName>
        <fullName evidence="3">Predicted DNA-binding transcriptional regulator YafY, contains an HTH and WYL domains</fullName>
    </submittedName>
</protein>
<dbReference type="GO" id="GO:0003677">
    <property type="term" value="F:DNA binding"/>
    <property type="evidence" value="ECO:0007669"/>
    <property type="project" value="UniProtKB-KW"/>
</dbReference>
<dbReference type="InterPro" id="IPR026881">
    <property type="entry name" value="WYL_dom"/>
</dbReference>
<dbReference type="Proteomes" id="UP000199120">
    <property type="component" value="Unassembled WGS sequence"/>
</dbReference>
<reference evidence="4" key="1">
    <citation type="submission" date="2016-10" db="EMBL/GenBank/DDBJ databases">
        <authorList>
            <person name="Varghese N."/>
            <person name="Submissions S."/>
        </authorList>
    </citation>
    <scope>NUCLEOTIDE SEQUENCE [LARGE SCALE GENOMIC DNA]</scope>
    <source>
        <strain evidence="4">LMG 26416</strain>
    </source>
</reference>
<dbReference type="EMBL" id="FOAJ01000013">
    <property type="protein sequence ID" value="SEL76686.1"/>
    <property type="molecule type" value="Genomic_DNA"/>
</dbReference>
<feature type="domain" description="WYL" evidence="2">
    <location>
        <begin position="139"/>
        <end position="204"/>
    </location>
</feature>
<dbReference type="STRING" id="416943.SAMN05445871_5054"/>
<dbReference type="PANTHER" id="PTHR34580:SF3">
    <property type="entry name" value="PROTEIN PAFB"/>
    <property type="match status" value="1"/>
</dbReference>
<sequence length="236" mass="25669">MSRSGRLLSLMEILRTKRRPVTAAQLAADLSVSERTVYRDVAELAAQGVPVEGGAGVGYVLKPGHFLPPLMFSRDELEAIVLGLRYVDQRGDDVLKTAAAAALTKIAAVLPPQAGATLDAPLAMPGPPAPSFPDNVVELARLRDAIRAQRRLEIVYADAAGRRSRRVVWPVQIGFMDSARVLAAWCELREAFRTFRTDRILAATEGARYPARRADLLRGLHEQLALSARAPAADRN</sequence>
<evidence type="ECO:0000313" key="3">
    <source>
        <dbReference type="EMBL" id="SEL76686.1"/>
    </source>
</evidence>
<dbReference type="OrthoDB" id="9807255at2"/>
<evidence type="ECO:0000259" key="2">
    <source>
        <dbReference type="Pfam" id="PF13280"/>
    </source>
</evidence>
<dbReference type="PANTHER" id="PTHR34580">
    <property type="match status" value="1"/>
</dbReference>
<dbReference type="Pfam" id="PF13280">
    <property type="entry name" value="WYL"/>
    <property type="match status" value="1"/>
</dbReference>
<accession>A0A1H7SXB1</accession>
<keyword evidence="3" id="KW-0238">DNA-binding</keyword>
<dbReference type="Gene3D" id="1.10.10.10">
    <property type="entry name" value="Winged helix-like DNA-binding domain superfamily/Winged helix DNA-binding domain"/>
    <property type="match status" value="1"/>
</dbReference>
<evidence type="ECO:0000313" key="4">
    <source>
        <dbReference type="Proteomes" id="UP000199120"/>
    </source>
</evidence>
<dbReference type="InterPro" id="IPR051534">
    <property type="entry name" value="CBASS_pafABC_assoc_protein"/>
</dbReference>
<dbReference type="InterPro" id="IPR013196">
    <property type="entry name" value="HTH_11"/>
</dbReference>
<keyword evidence="4" id="KW-1185">Reference proteome</keyword>
<proteinExistence type="predicted"/>
<name>A0A1H7SXB1_9BURK</name>
<dbReference type="SUPFAM" id="SSF46785">
    <property type="entry name" value="Winged helix' DNA-binding domain"/>
    <property type="match status" value="1"/>
</dbReference>
<dbReference type="RefSeq" id="WP_090550263.1">
    <property type="nucleotide sequence ID" value="NZ_FNSR01000002.1"/>
</dbReference>
<feature type="domain" description="Helix-turn-helix type 11" evidence="1">
    <location>
        <begin position="6"/>
        <end position="59"/>
    </location>
</feature>